<evidence type="ECO:0000313" key="3">
    <source>
        <dbReference type="Proteomes" id="UP000807115"/>
    </source>
</evidence>
<feature type="compositionally biased region" description="Low complexity" evidence="1">
    <location>
        <begin position="117"/>
        <end position="127"/>
    </location>
</feature>
<comment type="caution">
    <text evidence="2">The sequence shown here is derived from an EMBL/GenBank/DDBJ whole genome shotgun (WGS) entry which is preliminary data.</text>
</comment>
<feature type="compositionally biased region" description="Pro residues" evidence="1">
    <location>
        <begin position="139"/>
        <end position="154"/>
    </location>
</feature>
<organism evidence="2 3">
    <name type="scientific">Sorghum bicolor</name>
    <name type="common">Sorghum</name>
    <name type="synonym">Sorghum vulgare</name>
    <dbReference type="NCBI Taxonomy" id="4558"/>
    <lineage>
        <taxon>Eukaryota</taxon>
        <taxon>Viridiplantae</taxon>
        <taxon>Streptophyta</taxon>
        <taxon>Embryophyta</taxon>
        <taxon>Tracheophyta</taxon>
        <taxon>Spermatophyta</taxon>
        <taxon>Magnoliopsida</taxon>
        <taxon>Liliopsida</taxon>
        <taxon>Poales</taxon>
        <taxon>Poaceae</taxon>
        <taxon>PACMAD clade</taxon>
        <taxon>Panicoideae</taxon>
        <taxon>Andropogonodae</taxon>
        <taxon>Andropogoneae</taxon>
        <taxon>Sorghinae</taxon>
        <taxon>Sorghum</taxon>
    </lineage>
</organism>
<protein>
    <submittedName>
        <fullName evidence="2">Uncharacterized protein</fullName>
    </submittedName>
</protein>
<feature type="region of interest" description="Disordered" evidence="1">
    <location>
        <begin position="47"/>
        <end position="230"/>
    </location>
</feature>
<feature type="compositionally biased region" description="Basic residues" evidence="1">
    <location>
        <begin position="212"/>
        <end position="222"/>
    </location>
</feature>
<gene>
    <name evidence="2" type="ORF">BDA96_09G051800</name>
</gene>
<dbReference type="EMBL" id="CM027688">
    <property type="protein sequence ID" value="KAG0517018.1"/>
    <property type="molecule type" value="Genomic_DNA"/>
</dbReference>
<name>A0A921U3M3_SORBI</name>
<accession>A0A921U3M3</accession>
<feature type="compositionally biased region" description="Low complexity" evidence="1">
    <location>
        <begin position="187"/>
        <end position="211"/>
    </location>
</feature>
<evidence type="ECO:0000313" key="2">
    <source>
        <dbReference type="EMBL" id="KAG0517018.1"/>
    </source>
</evidence>
<feature type="compositionally biased region" description="Low complexity" evidence="1">
    <location>
        <begin position="88"/>
        <end position="100"/>
    </location>
</feature>
<evidence type="ECO:0000256" key="1">
    <source>
        <dbReference type="SAM" id="MobiDB-lite"/>
    </source>
</evidence>
<dbReference type="AlphaFoldDB" id="A0A921U3M3"/>
<proteinExistence type="predicted"/>
<reference evidence="2" key="1">
    <citation type="journal article" date="2019" name="BMC Genomics">
        <title>A new reference genome for Sorghum bicolor reveals high levels of sequence similarity between sweet and grain genotypes: implications for the genetics of sugar metabolism.</title>
        <authorList>
            <person name="Cooper E.A."/>
            <person name="Brenton Z.W."/>
            <person name="Flinn B.S."/>
            <person name="Jenkins J."/>
            <person name="Shu S."/>
            <person name="Flowers D."/>
            <person name="Luo F."/>
            <person name="Wang Y."/>
            <person name="Xia P."/>
            <person name="Barry K."/>
            <person name="Daum C."/>
            <person name="Lipzen A."/>
            <person name="Yoshinaga Y."/>
            <person name="Schmutz J."/>
            <person name="Saski C."/>
            <person name="Vermerris W."/>
            <person name="Kresovich S."/>
        </authorList>
    </citation>
    <scope>NUCLEOTIDE SEQUENCE</scope>
</reference>
<dbReference type="Proteomes" id="UP000807115">
    <property type="component" value="Chromosome 9"/>
</dbReference>
<feature type="compositionally biased region" description="Basic residues" evidence="1">
    <location>
        <begin position="168"/>
        <end position="186"/>
    </location>
</feature>
<reference evidence="2" key="2">
    <citation type="submission" date="2020-10" db="EMBL/GenBank/DDBJ databases">
        <authorList>
            <person name="Cooper E.A."/>
            <person name="Brenton Z.W."/>
            <person name="Flinn B.S."/>
            <person name="Jenkins J."/>
            <person name="Shu S."/>
            <person name="Flowers D."/>
            <person name="Luo F."/>
            <person name="Wang Y."/>
            <person name="Xia P."/>
            <person name="Barry K."/>
            <person name="Daum C."/>
            <person name="Lipzen A."/>
            <person name="Yoshinaga Y."/>
            <person name="Schmutz J."/>
            <person name="Saski C."/>
            <person name="Vermerris W."/>
            <person name="Kresovich S."/>
        </authorList>
    </citation>
    <scope>NUCLEOTIDE SEQUENCE</scope>
</reference>
<sequence length="258" mass="27557">MGFFSCGLVRWRSADTELPRAGPRAFDADQGGGGRYMMCAKNTLPSARSGALRKGATSPSITHKPAQKNKKSHTLLTTGRPVRPPRAAPALPRLSVAVPARPAPGRRRRPPRPPPSAASAPARPGRGPRADPTRSAAPRSPPVPARPTSAPPPASARRPAGPDPPRPRQCRSRRRPRSACRRRPSGHARPPAAARPASAAPNVPPGRARAGLLRRVRPRRPARSLSPYLGPTVDRSTRRLSVAHRPAPVCMCLSAMCW</sequence>